<comment type="similarity">
    <text evidence="1 5">Belongs to the iron/ascorbate-dependent oxidoreductase family.</text>
</comment>
<evidence type="ECO:0000259" key="6">
    <source>
        <dbReference type="PROSITE" id="PS51471"/>
    </source>
</evidence>
<proteinExistence type="inferred from homology"/>
<accession>A0ABR0D1Q9</accession>
<keyword evidence="3 5" id="KW-0560">Oxidoreductase</keyword>
<comment type="caution">
    <text evidence="7">The sequence shown here is derived from an EMBL/GenBank/DDBJ whole genome shotgun (WGS) entry which is preliminary data.</text>
</comment>
<evidence type="ECO:0000313" key="8">
    <source>
        <dbReference type="Proteomes" id="UP001291926"/>
    </source>
</evidence>
<name>A0ABR0D1Q9_9LAMI</name>
<feature type="domain" description="Fe2OG dioxygenase" evidence="6">
    <location>
        <begin position="210"/>
        <end position="309"/>
    </location>
</feature>
<dbReference type="PROSITE" id="PS51471">
    <property type="entry name" value="FE2OG_OXY"/>
    <property type="match status" value="1"/>
</dbReference>
<dbReference type="Gene3D" id="2.60.120.330">
    <property type="entry name" value="B-lactam Antibiotic, Isopenicillin N Synthase, Chain"/>
    <property type="match status" value="1"/>
</dbReference>
<evidence type="ECO:0000256" key="4">
    <source>
        <dbReference type="ARBA" id="ARBA00023004"/>
    </source>
</evidence>
<sequence length="361" mass="40802">MELEAKYDRKSELKAFDETKAGVKGLVDTGITKVPRIFVHPPENINSFTTPNSTQFNFPVINLDGINKDPTKHKEIVEKIRDASGSWGFFQVVNHGIPMSILEEMIDGVRRFNEQDTEIKKQYYTRDFYKRVGFNSNFDLFSSPAANWRDSVYCSMAPIPPQPEELPLVCREIMIEYSNQVMTLGNSLFKLMAESLGLNPNHLIEIECASALALLCHYYPTCPEPQLTLGTTRHSDNNFLSVLLQDNLGGLQVVHQNQWVDVPPIPGALIVNIGDLMQLITNDKFKSVEHRVLARNVGPRISVASFFGRESGPRSILHTPIKELLSEENPPKYRATTVKEYTDFYRAKGLDGTSALLHFKL</sequence>
<dbReference type="Proteomes" id="UP001291926">
    <property type="component" value="Unassembled WGS sequence"/>
</dbReference>
<keyword evidence="4 5" id="KW-0408">Iron</keyword>
<organism evidence="7 8">
    <name type="scientific">Penstemon davidsonii</name>
    <dbReference type="NCBI Taxonomy" id="160366"/>
    <lineage>
        <taxon>Eukaryota</taxon>
        <taxon>Viridiplantae</taxon>
        <taxon>Streptophyta</taxon>
        <taxon>Embryophyta</taxon>
        <taxon>Tracheophyta</taxon>
        <taxon>Spermatophyta</taxon>
        <taxon>Magnoliopsida</taxon>
        <taxon>eudicotyledons</taxon>
        <taxon>Gunneridae</taxon>
        <taxon>Pentapetalae</taxon>
        <taxon>asterids</taxon>
        <taxon>lamiids</taxon>
        <taxon>Lamiales</taxon>
        <taxon>Plantaginaceae</taxon>
        <taxon>Cheloneae</taxon>
        <taxon>Penstemon</taxon>
    </lineage>
</organism>
<protein>
    <recommendedName>
        <fullName evidence="6">Fe2OG dioxygenase domain-containing protein</fullName>
    </recommendedName>
</protein>
<evidence type="ECO:0000313" key="7">
    <source>
        <dbReference type="EMBL" id="KAK4482811.1"/>
    </source>
</evidence>
<dbReference type="PANTHER" id="PTHR10209:SF791">
    <property type="entry name" value="1-AMINOCYCLOPROPANE-1-CARBOXYLATE OXIDASE HOMOLOG 1"/>
    <property type="match status" value="1"/>
</dbReference>
<evidence type="ECO:0000256" key="5">
    <source>
        <dbReference type="RuleBase" id="RU003682"/>
    </source>
</evidence>
<dbReference type="InterPro" id="IPR026992">
    <property type="entry name" value="DIOX_N"/>
</dbReference>
<dbReference type="SUPFAM" id="SSF51197">
    <property type="entry name" value="Clavaminate synthase-like"/>
    <property type="match status" value="1"/>
</dbReference>
<evidence type="ECO:0000256" key="3">
    <source>
        <dbReference type="ARBA" id="ARBA00023002"/>
    </source>
</evidence>
<keyword evidence="8" id="KW-1185">Reference proteome</keyword>
<evidence type="ECO:0000256" key="1">
    <source>
        <dbReference type="ARBA" id="ARBA00008056"/>
    </source>
</evidence>
<dbReference type="InterPro" id="IPR027443">
    <property type="entry name" value="IPNS-like_sf"/>
</dbReference>
<dbReference type="Pfam" id="PF14226">
    <property type="entry name" value="DIOX_N"/>
    <property type="match status" value="1"/>
</dbReference>
<keyword evidence="2 5" id="KW-0479">Metal-binding</keyword>
<dbReference type="InterPro" id="IPR005123">
    <property type="entry name" value="Oxoglu/Fe-dep_dioxygenase_dom"/>
</dbReference>
<dbReference type="InterPro" id="IPR044861">
    <property type="entry name" value="IPNS-like_FE2OG_OXY"/>
</dbReference>
<dbReference type="EMBL" id="JAYDYQ010002534">
    <property type="protein sequence ID" value="KAK4482811.1"/>
    <property type="molecule type" value="Genomic_DNA"/>
</dbReference>
<gene>
    <name evidence="7" type="ORF">RD792_009981</name>
</gene>
<reference evidence="7 8" key="1">
    <citation type="journal article" date="2023" name="bioRxiv">
        <title>Genome report: Whole genome sequence and annotation of Penstemon davidsonii.</title>
        <authorList>
            <person name="Ostevik K.L."/>
            <person name="Alabady M."/>
            <person name="Zhang M."/>
            <person name="Rausher M.D."/>
        </authorList>
    </citation>
    <scope>NUCLEOTIDE SEQUENCE [LARGE SCALE GENOMIC DNA]</scope>
    <source>
        <strain evidence="7">DNT005</strain>
        <tissue evidence="7">Whole leaf</tissue>
    </source>
</reference>
<dbReference type="Pfam" id="PF03171">
    <property type="entry name" value="2OG-FeII_Oxy"/>
    <property type="match status" value="1"/>
</dbReference>
<dbReference type="PANTHER" id="PTHR10209">
    <property type="entry name" value="OXIDOREDUCTASE, 2OG-FE II OXYGENASE FAMILY PROTEIN"/>
    <property type="match status" value="1"/>
</dbReference>
<evidence type="ECO:0000256" key="2">
    <source>
        <dbReference type="ARBA" id="ARBA00022723"/>
    </source>
</evidence>